<dbReference type="SUPFAM" id="SSF57756">
    <property type="entry name" value="Retrovirus zinc finger-like domains"/>
    <property type="match status" value="2"/>
</dbReference>
<keyword evidence="1" id="KW-0862">Zinc</keyword>
<feature type="region of interest" description="Disordered" evidence="2">
    <location>
        <begin position="156"/>
        <end position="176"/>
    </location>
</feature>
<accession>A0A1Q3DET6</accession>
<proteinExistence type="predicted"/>
<dbReference type="InterPro" id="IPR036875">
    <property type="entry name" value="Znf_CCHC_sf"/>
</dbReference>
<name>A0A1Q3DET6_CEPFO</name>
<feature type="compositionally biased region" description="Polar residues" evidence="2">
    <location>
        <begin position="25"/>
        <end position="46"/>
    </location>
</feature>
<dbReference type="AlphaFoldDB" id="A0A1Q3DET6"/>
<evidence type="ECO:0000256" key="1">
    <source>
        <dbReference type="PROSITE-ProRule" id="PRU00047"/>
    </source>
</evidence>
<sequence>MRQLCVQTQQVKRIRPAPSEWKNGGSLTKSSKNSSQQTATKGTPSQEGDIRSGVCFYCGRAVYQVKDCWLKNKLCMKCGATGHVMKNCTRDPPQQTANHGTPGQGRNARAGGCTHCGRADHQLRNCGKWNGWCLRCEASDHFLRDCLERQGAVPTGLTGSSEATAGPSQWGGKGKGIMRGNFHSYMHHT</sequence>
<feature type="region of interest" description="Disordered" evidence="2">
    <location>
        <begin position="15"/>
        <end position="47"/>
    </location>
</feature>
<dbReference type="InterPro" id="IPR001878">
    <property type="entry name" value="Znf_CCHC"/>
</dbReference>
<dbReference type="SMART" id="SM00343">
    <property type="entry name" value="ZnF_C2HC"/>
    <property type="match status" value="4"/>
</dbReference>
<feature type="compositionally biased region" description="Polar residues" evidence="2">
    <location>
        <begin position="157"/>
        <end position="167"/>
    </location>
</feature>
<evidence type="ECO:0000256" key="2">
    <source>
        <dbReference type="SAM" id="MobiDB-lite"/>
    </source>
</evidence>
<evidence type="ECO:0000313" key="5">
    <source>
        <dbReference type="Proteomes" id="UP000187406"/>
    </source>
</evidence>
<gene>
    <name evidence="4" type="ORF">CFOL_v3_34394</name>
</gene>
<dbReference type="Pfam" id="PF00098">
    <property type="entry name" value="zf-CCHC"/>
    <property type="match status" value="1"/>
</dbReference>
<dbReference type="Proteomes" id="UP000187406">
    <property type="component" value="Unassembled WGS sequence"/>
</dbReference>
<dbReference type="GO" id="GO:0003676">
    <property type="term" value="F:nucleic acid binding"/>
    <property type="evidence" value="ECO:0007669"/>
    <property type="project" value="InterPro"/>
</dbReference>
<dbReference type="PROSITE" id="PS50158">
    <property type="entry name" value="ZF_CCHC"/>
    <property type="match status" value="1"/>
</dbReference>
<dbReference type="OrthoDB" id="514078at2759"/>
<dbReference type="EMBL" id="BDDD01006830">
    <property type="protein sequence ID" value="GAV90994.1"/>
    <property type="molecule type" value="Genomic_DNA"/>
</dbReference>
<dbReference type="Gene3D" id="4.10.60.10">
    <property type="entry name" value="Zinc finger, CCHC-type"/>
    <property type="match status" value="2"/>
</dbReference>
<dbReference type="GO" id="GO:0008270">
    <property type="term" value="F:zinc ion binding"/>
    <property type="evidence" value="ECO:0007669"/>
    <property type="project" value="UniProtKB-KW"/>
</dbReference>
<protein>
    <submittedName>
        <fullName evidence="4">Zf-CCHC domain-containing protein</fullName>
    </submittedName>
</protein>
<evidence type="ECO:0000259" key="3">
    <source>
        <dbReference type="PROSITE" id="PS50158"/>
    </source>
</evidence>
<comment type="caution">
    <text evidence="4">The sequence shown here is derived from an EMBL/GenBank/DDBJ whole genome shotgun (WGS) entry which is preliminary data.</text>
</comment>
<feature type="domain" description="CCHC-type" evidence="3">
    <location>
        <begin position="75"/>
        <end position="90"/>
    </location>
</feature>
<evidence type="ECO:0000313" key="4">
    <source>
        <dbReference type="EMBL" id="GAV90994.1"/>
    </source>
</evidence>
<keyword evidence="5" id="KW-1185">Reference proteome</keyword>
<dbReference type="InParanoid" id="A0A1Q3DET6"/>
<keyword evidence="1" id="KW-0863">Zinc-finger</keyword>
<keyword evidence="1" id="KW-0479">Metal-binding</keyword>
<organism evidence="4 5">
    <name type="scientific">Cephalotus follicularis</name>
    <name type="common">Albany pitcher plant</name>
    <dbReference type="NCBI Taxonomy" id="3775"/>
    <lineage>
        <taxon>Eukaryota</taxon>
        <taxon>Viridiplantae</taxon>
        <taxon>Streptophyta</taxon>
        <taxon>Embryophyta</taxon>
        <taxon>Tracheophyta</taxon>
        <taxon>Spermatophyta</taxon>
        <taxon>Magnoliopsida</taxon>
        <taxon>eudicotyledons</taxon>
        <taxon>Gunneridae</taxon>
        <taxon>Pentapetalae</taxon>
        <taxon>rosids</taxon>
        <taxon>fabids</taxon>
        <taxon>Oxalidales</taxon>
        <taxon>Cephalotaceae</taxon>
        <taxon>Cephalotus</taxon>
    </lineage>
</organism>
<reference evidence="5" key="1">
    <citation type="submission" date="2016-04" db="EMBL/GenBank/DDBJ databases">
        <title>Cephalotus genome sequencing.</title>
        <authorList>
            <person name="Fukushima K."/>
            <person name="Hasebe M."/>
            <person name="Fang X."/>
        </authorList>
    </citation>
    <scope>NUCLEOTIDE SEQUENCE [LARGE SCALE GENOMIC DNA]</scope>
    <source>
        <strain evidence="5">cv. St1</strain>
    </source>
</reference>